<dbReference type="GO" id="GO:0030150">
    <property type="term" value="P:protein import into mitochondrial matrix"/>
    <property type="evidence" value="ECO:0007669"/>
    <property type="project" value="TreeGrafter"/>
</dbReference>
<evidence type="ECO:0000313" key="8">
    <source>
        <dbReference type="Proteomes" id="UP000184096"/>
    </source>
</evidence>
<keyword evidence="5" id="KW-0812">Transmembrane</keyword>
<evidence type="ECO:0000256" key="3">
    <source>
        <dbReference type="ARBA" id="ARBA00022946"/>
    </source>
</evidence>
<comment type="subcellular location">
    <subcellularLocation>
        <location evidence="1">Membrane</location>
    </subcellularLocation>
</comment>
<dbReference type="Proteomes" id="UP000184096">
    <property type="component" value="Chromosome I"/>
</dbReference>
<dbReference type="EMBL" id="LT670849">
    <property type="protein sequence ID" value="SHN74717.1"/>
    <property type="molecule type" value="Genomic_DNA"/>
</dbReference>
<evidence type="ECO:0000256" key="5">
    <source>
        <dbReference type="SAM" id="Phobius"/>
    </source>
</evidence>
<dbReference type="GO" id="GO:0051087">
    <property type="term" value="F:protein-folding chaperone binding"/>
    <property type="evidence" value="ECO:0007669"/>
    <property type="project" value="TreeGrafter"/>
</dbReference>
<dbReference type="PANTHER" id="PTHR10721:SF1">
    <property type="entry name" value="MITOCHONDRIAL IMPORT INNER MEMBRANE TRANSLOCASE SUBUNIT TIM44"/>
    <property type="match status" value="1"/>
</dbReference>
<keyword evidence="5" id="KW-1133">Transmembrane helix</keyword>
<sequence>MPARVRRRHLESESEFDVDIYTIIFLALAVFIFLRLRNVLGQRTGNERPPYDRAARNIVQGAPDSNVVPIPGTVIDQAPLAPTADVAPPTDRWKGIAEPGTPLAQGLDGISAQDSSFDPRHFVSGARGAYEMIVLAFANGDRRALKDLLSGEVYDSFDAAIKDRERQERKTETRFVSIDKAEIVGAEARDRSAQLTVRFVSQMISVTRDKTGAIVDGNPDKVADITDVWTFARDPTSRDPNWKLVGTGSAH</sequence>
<dbReference type="Gene3D" id="3.10.450.240">
    <property type="match status" value="1"/>
</dbReference>
<keyword evidence="3" id="KW-0809">Transit peptide</keyword>
<evidence type="ECO:0000313" key="7">
    <source>
        <dbReference type="EMBL" id="SHN74717.1"/>
    </source>
</evidence>
<feature type="domain" description="Tim44-like" evidence="6">
    <location>
        <begin position="103"/>
        <end position="249"/>
    </location>
</feature>
<protein>
    <submittedName>
        <fullName evidence="7">Predicted lipid-binding transport protein, Tim44 family</fullName>
    </submittedName>
</protein>
<dbReference type="GO" id="GO:0016020">
    <property type="term" value="C:membrane"/>
    <property type="evidence" value="ECO:0007669"/>
    <property type="project" value="UniProtKB-SubCell"/>
</dbReference>
<evidence type="ECO:0000256" key="2">
    <source>
        <dbReference type="ARBA" id="ARBA00009597"/>
    </source>
</evidence>
<dbReference type="InterPro" id="IPR016985">
    <property type="entry name" value="UCP031890_Tim44-rel"/>
</dbReference>
<dbReference type="SMART" id="SM00978">
    <property type="entry name" value="Tim44"/>
    <property type="match status" value="1"/>
</dbReference>
<proteinExistence type="inferred from homology"/>
<organism evidence="7 8">
    <name type="scientific">Bradyrhizobium erythrophlei</name>
    <dbReference type="NCBI Taxonomy" id="1437360"/>
    <lineage>
        <taxon>Bacteria</taxon>
        <taxon>Pseudomonadati</taxon>
        <taxon>Pseudomonadota</taxon>
        <taxon>Alphaproteobacteria</taxon>
        <taxon>Hyphomicrobiales</taxon>
        <taxon>Nitrobacteraceae</taxon>
        <taxon>Bradyrhizobium</taxon>
    </lineage>
</organism>
<accession>A0A1M7TVG4</accession>
<dbReference type="NCBIfam" id="NF033779">
    <property type="entry name" value="Tim44_TimA_adap"/>
    <property type="match status" value="1"/>
</dbReference>
<keyword evidence="4 5" id="KW-0472">Membrane</keyword>
<dbReference type="AlphaFoldDB" id="A0A1M7TVG4"/>
<dbReference type="SUPFAM" id="SSF54427">
    <property type="entry name" value="NTF2-like"/>
    <property type="match status" value="1"/>
</dbReference>
<dbReference type="InterPro" id="IPR032710">
    <property type="entry name" value="NTF2-like_dom_sf"/>
</dbReference>
<name>A0A1M7TVG4_9BRAD</name>
<comment type="similarity">
    <text evidence="2">Belongs to the Tim44 family.</text>
</comment>
<reference evidence="8" key="1">
    <citation type="submission" date="2016-11" db="EMBL/GenBank/DDBJ databases">
        <authorList>
            <person name="Varghese N."/>
            <person name="Submissions S."/>
        </authorList>
    </citation>
    <scope>NUCLEOTIDE SEQUENCE [LARGE SCALE GENOMIC DNA]</scope>
    <source>
        <strain evidence="8">GAS401</strain>
    </source>
</reference>
<evidence type="ECO:0000259" key="6">
    <source>
        <dbReference type="SMART" id="SM00978"/>
    </source>
</evidence>
<dbReference type="PANTHER" id="PTHR10721">
    <property type="entry name" value="MITOCHONDRIAL IMPORT INNER MEMBRANE TRANSLOCASE SUBUNIT TIM44"/>
    <property type="match status" value="1"/>
</dbReference>
<gene>
    <name evidence="7" type="ORF">SAMN05444170_2788</name>
</gene>
<dbReference type="PIRSF" id="PIRSF031890">
    <property type="entry name" value="UCP031890_transporter_Tim44"/>
    <property type="match status" value="1"/>
</dbReference>
<evidence type="ECO:0000256" key="1">
    <source>
        <dbReference type="ARBA" id="ARBA00004370"/>
    </source>
</evidence>
<feature type="transmembrane region" description="Helical" evidence="5">
    <location>
        <begin position="20"/>
        <end position="36"/>
    </location>
</feature>
<dbReference type="InterPro" id="IPR039544">
    <property type="entry name" value="Tim44-like"/>
</dbReference>
<keyword evidence="8" id="KW-1185">Reference proteome</keyword>
<evidence type="ECO:0000256" key="4">
    <source>
        <dbReference type="ARBA" id="ARBA00023136"/>
    </source>
</evidence>
<dbReference type="InterPro" id="IPR007379">
    <property type="entry name" value="Tim44-like_dom"/>
</dbReference>
<dbReference type="Pfam" id="PF04280">
    <property type="entry name" value="Tim44"/>
    <property type="match status" value="1"/>
</dbReference>